<keyword evidence="3" id="KW-0249">Electron transport</keyword>
<evidence type="ECO:0000256" key="2">
    <source>
        <dbReference type="ARBA" id="ARBA00022448"/>
    </source>
</evidence>
<evidence type="ECO:0000256" key="4">
    <source>
        <dbReference type="ARBA" id="ARBA00023157"/>
    </source>
</evidence>
<dbReference type="Proteomes" id="UP001223978">
    <property type="component" value="Unassembled WGS sequence"/>
</dbReference>
<evidence type="ECO:0000313" key="8">
    <source>
        <dbReference type="EMBL" id="MDI3409505.1"/>
    </source>
</evidence>
<keyword evidence="2" id="KW-0813">Transport</keyword>
<name>A0ABT6SMT2_9ACTN</name>
<keyword evidence="4" id="KW-1015">Disulfide bond</keyword>
<evidence type="ECO:0000256" key="1">
    <source>
        <dbReference type="ARBA" id="ARBA00008987"/>
    </source>
</evidence>
<reference evidence="8 9" key="1">
    <citation type="submission" date="2023-05" db="EMBL/GenBank/DDBJ databases">
        <title>Draft genome sequence of Streptomyces sp. B-S-A6 isolated from a cave soil in Thailand.</title>
        <authorList>
            <person name="Chamroensaksri N."/>
            <person name="Muangham S."/>
        </authorList>
    </citation>
    <scope>NUCLEOTIDE SEQUENCE [LARGE SCALE GENOMIC DNA]</scope>
    <source>
        <strain evidence="8 9">B-S-A6</strain>
    </source>
</reference>
<evidence type="ECO:0000256" key="3">
    <source>
        <dbReference type="ARBA" id="ARBA00022982"/>
    </source>
</evidence>
<dbReference type="SUPFAM" id="SSF52833">
    <property type="entry name" value="Thioredoxin-like"/>
    <property type="match status" value="1"/>
</dbReference>
<sequence>MAGTLTEVTDADFDSVVLKCTRPVLVHFWAPWSGPCRQITSSLQAIAAEHGDRIEIVKLNTDENPTITSRCGIISIPTMNIYQGGEVAKTITGARPKYAIENDLHRHVAVVGAECLPPRGSGG</sequence>
<dbReference type="PIRSF" id="PIRSF000077">
    <property type="entry name" value="Thioredoxin"/>
    <property type="match status" value="1"/>
</dbReference>
<evidence type="ECO:0000256" key="6">
    <source>
        <dbReference type="PIRNR" id="PIRNR000077"/>
    </source>
</evidence>
<evidence type="ECO:0000259" key="7">
    <source>
        <dbReference type="PROSITE" id="PS51352"/>
    </source>
</evidence>
<evidence type="ECO:0000256" key="5">
    <source>
        <dbReference type="ARBA" id="ARBA00023284"/>
    </source>
</evidence>
<dbReference type="Gene3D" id="3.40.30.10">
    <property type="entry name" value="Glutaredoxin"/>
    <property type="match status" value="1"/>
</dbReference>
<dbReference type="RefSeq" id="WP_282547370.1">
    <property type="nucleotide sequence ID" value="NZ_JASCIQ010000085.1"/>
</dbReference>
<dbReference type="Pfam" id="PF00085">
    <property type="entry name" value="Thioredoxin"/>
    <property type="match status" value="1"/>
</dbReference>
<proteinExistence type="inferred from homology"/>
<dbReference type="CDD" id="cd02947">
    <property type="entry name" value="TRX_family"/>
    <property type="match status" value="1"/>
</dbReference>
<comment type="caution">
    <text evidence="8">The sequence shown here is derived from an EMBL/GenBank/DDBJ whole genome shotgun (WGS) entry which is preliminary data.</text>
</comment>
<evidence type="ECO:0000313" key="9">
    <source>
        <dbReference type="Proteomes" id="UP001223978"/>
    </source>
</evidence>
<feature type="domain" description="Thioredoxin" evidence="7">
    <location>
        <begin position="1"/>
        <end position="109"/>
    </location>
</feature>
<dbReference type="InterPro" id="IPR005746">
    <property type="entry name" value="Thioredoxin"/>
</dbReference>
<dbReference type="EMBL" id="JASCIQ010000085">
    <property type="protein sequence ID" value="MDI3409505.1"/>
    <property type="molecule type" value="Genomic_DNA"/>
</dbReference>
<dbReference type="InterPro" id="IPR013766">
    <property type="entry name" value="Thioredoxin_domain"/>
</dbReference>
<dbReference type="InterPro" id="IPR036249">
    <property type="entry name" value="Thioredoxin-like_sf"/>
</dbReference>
<comment type="similarity">
    <text evidence="1 6">Belongs to the thioredoxin family.</text>
</comment>
<dbReference type="PANTHER" id="PTHR45663">
    <property type="entry name" value="GEO12009P1"/>
    <property type="match status" value="1"/>
</dbReference>
<dbReference type="PANTHER" id="PTHR45663:SF11">
    <property type="entry name" value="GEO12009P1"/>
    <property type="match status" value="1"/>
</dbReference>
<keyword evidence="5" id="KW-0676">Redox-active center</keyword>
<dbReference type="PROSITE" id="PS51352">
    <property type="entry name" value="THIOREDOXIN_2"/>
    <property type="match status" value="1"/>
</dbReference>
<protein>
    <recommendedName>
        <fullName evidence="6">Thioredoxin</fullName>
    </recommendedName>
</protein>
<organism evidence="8 9">
    <name type="scientific">Streptomyces cavernicola</name>
    <dbReference type="NCBI Taxonomy" id="3043613"/>
    <lineage>
        <taxon>Bacteria</taxon>
        <taxon>Bacillati</taxon>
        <taxon>Actinomycetota</taxon>
        <taxon>Actinomycetes</taxon>
        <taxon>Kitasatosporales</taxon>
        <taxon>Streptomycetaceae</taxon>
        <taxon>Streptomyces</taxon>
    </lineage>
</organism>
<accession>A0ABT6SMT2</accession>
<gene>
    <name evidence="8" type="ORF">QIS96_37510</name>
</gene>
<keyword evidence="9" id="KW-1185">Reference proteome</keyword>